<evidence type="ECO:0000256" key="7">
    <source>
        <dbReference type="ARBA" id="ARBA00022490"/>
    </source>
</evidence>
<accession>A0A090I7T1</accession>
<comment type="caution">
    <text evidence="14">Lacks conserved residue(s) required for the propagation of feature annotation.</text>
</comment>
<feature type="binding site" evidence="14">
    <location>
        <position position="84"/>
    </location>
    <ligand>
        <name>S-adenosyl-L-methionine</name>
        <dbReference type="ChEBI" id="CHEBI:59789"/>
    </ligand>
</feature>
<evidence type="ECO:0000256" key="2">
    <source>
        <dbReference type="ARBA" id="ARBA00004496"/>
    </source>
</evidence>
<comment type="catalytic activity">
    <reaction evidence="13 14">
        <text>cytidine(56) in tRNA + S-adenosyl-L-methionine = 2'-O-methylcytidine(56) in tRNA + S-adenosyl-L-homocysteine + H(+)</text>
        <dbReference type="Rhea" id="RHEA:42968"/>
        <dbReference type="Rhea" id="RHEA-COMP:10308"/>
        <dbReference type="Rhea" id="RHEA-COMP:10309"/>
        <dbReference type="ChEBI" id="CHEBI:15378"/>
        <dbReference type="ChEBI" id="CHEBI:57856"/>
        <dbReference type="ChEBI" id="CHEBI:59789"/>
        <dbReference type="ChEBI" id="CHEBI:74495"/>
        <dbReference type="ChEBI" id="CHEBI:82748"/>
        <dbReference type="EC" id="2.1.1.206"/>
    </reaction>
</comment>
<proteinExistence type="inferred from homology"/>
<gene>
    <name evidence="16" type="ORF">BRM9_0897</name>
    <name evidence="17" type="ORF">DSM1535_0864</name>
</gene>
<comment type="subcellular location">
    <subcellularLocation>
        <location evidence="2 14">Cytoplasm</location>
    </subcellularLocation>
</comment>
<keyword evidence="7 14" id="KW-0963">Cytoplasm</keyword>
<evidence type="ECO:0000256" key="13">
    <source>
        <dbReference type="ARBA" id="ARBA00047792"/>
    </source>
</evidence>
<evidence type="ECO:0000313" key="18">
    <source>
        <dbReference type="Proteomes" id="UP000029661"/>
    </source>
</evidence>
<evidence type="ECO:0000313" key="16">
    <source>
        <dbReference type="EMBL" id="AIS31714.1"/>
    </source>
</evidence>
<dbReference type="GO" id="GO:0005737">
    <property type="term" value="C:cytoplasm"/>
    <property type="evidence" value="ECO:0007669"/>
    <property type="project" value="UniProtKB-SubCell"/>
</dbReference>
<dbReference type="InterPro" id="IPR029026">
    <property type="entry name" value="tRNA_m1G_MTases_N"/>
</dbReference>
<keyword evidence="11 14" id="KW-0819">tRNA processing</keyword>
<name>A0A090I7T1_METFO</name>
<evidence type="ECO:0000256" key="6">
    <source>
        <dbReference type="ARBA" id="ARBA00013709"/>
    </source>
</evidence>
<dbReference type="EMBL" id="LN515531">
    <property type="protein sequence ID" value="CEA13217.1"/>
    <property type="molecule type" value="Genomic_DNA"/>
</dbReference>
<dbReference type="Proteomes" id="UP000029661">
    <property type="component" value="Chromosome"/>
</dbReference>
<evidence type="ECO:0000256" key="4">
    <source>
        <dbReference type="ARBA" id="ARBA00011738"/>
    </source>
</evidence>
<dbReference type="AlphaFoldDB" id="A0A090I7T1"/>
<evidence type="ECO:0000256" key="5">
    <source>
        <dbReference type="ARBA" id="ARBA00012624"/>
    </source>
</evidence>
<dbReference type="PANTHER" id="PTHR42197:SF1">
    <property type="entry name" value="TRNA (CYTIDINE(56)-2'-O)-METHYLTRANSFERASE"/>
    <property type="match status" value="1"/>
</dbReference>
<keyword evidence="9 14" id="KW-0808">Transferase</keyword>
<keyword evidence="8 14" id="KW-0489">Methyltransferase</keyword>
<dbReference type="GeneID" id="24792051"/>
<dbReference type="GO" id="GO:0106059">
    <property type="term" value="F:tRNA (cytidine(56)-2'-O)-methyltransferase activity"/>
    <property type="evidence" value="ECO:0007669"/>
    <property type="project" value="UniProtKB-EC"/>
</dbReference>
<dbReference type="RefSeq" id="WP_048072455.1">
    <property type="nucleotide sequence ID" value="NZ_CP006933.1"/>
</dbReference>
<evidence type="ECO:0000256" key="3">
    <source>
        <dbReference type="ARBA" id="ARBA00010324"/>
    </source>
</evidence>
<dbReference type="PATRIC" id="fig|2162.9.peg.895"/>
<dbReference type="Gene3D" id="3.40.1280.10">
    <property type="match status" value="1"/>
</dbReference>
<sequence length="193" mass="21981">MEVKVLRLDHRRVRDARITTHVCLTARALGASGVFLSGDHDKKLMENVQDVVKRWGGNFQVEYRKNWGNLLEEWKNKGGEIVHLTMYGEQVQDVTPKIRSSPRDKLVVVGGSRVPSKVYQEADWNVSVTTQPHSEVSSLAIFLHMLYEGKELNMEFEDGNMKVIPSANGKNVVMNSKEDKNDSLDEKKITRDE</sequence>
<comment type="function">
    <text evidence="1 14">Specifically catalyzes the AdoMet-dependent 2'-O-ribose methylation of cytidine at position 56 in tRNAs.</text>
</comment>
<feature type="region of interest" description="Disordered" evidence="15">
    <location>
        <begin position="173"/>
        <end position="193"/>
    </location>
</feature>
<protein>
    <recommendedName>
        <fullName evidence="6 14">tRNA (cytidine(56)-2'-O)-methyltransferase</fullName>
        <ecNumber evidence="5 14">2.1.1.206</ecNumber>
    </recommendedName>
    <alternativeName>
        <fullName evidence="12 14">tRNA ribose 2'-O-methyltransferase aTrm56</fullName>
    </alternativeName>
</protein>
<evidence type="ECO:0000313" key="17">
    <source>
        <dbReference type="EMBL" id="CEA13217.1"/>
    </source>
</evidence>
<keyword evidence="10 14" id="KW-0949">S-adenosyl-L-methionine</keyword>
<dbReference type="KEGG" id="mfc:BRM9_0897"/>
<dbReference type="EC" id="2.1.1.206" evidence="5 14"/>
<feature type="compositionally biased region" description="Basic and acidic residues" evidence="15">
    <location>
        <begin position="176"/>
        <end position="193"/>
    </location>
</feature>
<evidence type="ECO:0000256" key="1">
    <source>
        <dbReference type="ARBA" id="ARBA00003959"/>
    </source>
</evidence>
<evidence type="ECO:0000256" key="11">
    <source>
        <dbReference type="ARBA" id="ARBA00022694"/>
    </source>
</evidence>
<dbReference type="CDD" id="cd18083">
    <property type="entry name" value="aTrm56-like"/>
    <property type="match status" value="1"/>
</dbReference>
<dbReference type="PIRSF" id="PIRSF016123">
    <property type="entry name" value="UCP016123"/>
    <property type="match status" value="1"/>
</dbReference>
<reference evidence="16 18" key="1">
    <citation type="submission" date="2013-12" db="EMBL/GenBank/DDBJ databases">
        <title>The complete genome sequence of Methanobacterium sp. BRM9.</title>
        <authorList>
            <consortium name="Pastoral Greenhouse Gas Research Consortium"/>
            <person name="Kelly W.J."/>
            <person name="Leahy S.C."/>
            <person name="Perry R."/>
            <person name="Li D."/>
            <person name="Altermann E."/>
            <person name="Lambie S.C."/>
            <person name="Attwood G.T."/>
        </authorList>
    </citation>
    <scope>NUCLEOTIDE SEQUENCE [LARGE SCALE GENOMIC DNA]</scope>
    <source>
        <strain evidence="16 18">BRM9</strain>
    </source>
</reference>
<dbReference type="InterPro" id="IPR029028">
    <property type="entry name" value="Alpha/beta_knot_MTases"/>
</dbReference>
<dbReference type="STRING" id="2162.BRM9_0897"/>
<dbReference type="HAMAP" id="MF_00077">
    <property type="entry name" value="tRNA_methyltr_aTrm56"/>
    <property type="match status" value="1"/>
</dbReference>
<dbReference type="SUPFAM" id="SSF75217">
    <property type="entry name" value="alpha/beta knot"/>
    <property type="match status" value="1"/>
</dbReference>
<evidence type="ECO:0000256" key="12">
    <source>
        <dbReference type="ARBA" id="ARBA00029826"/>
    </source>
</evidence>
<dbReference type="OrthoDB" id="14397at2157"/>
<evidence type="ECO:0000256" key="15">
    <source>
        <dbReference type="SAM" id="MobiDB-lite"/>
    </source>
</evidence>
<dbReference type="PANTHER" id="PTHR42197">
    <property type="entry name" value="TRNA (CYTIDINE(56)-2'-O)-METHYLTRANSFERASE"/>
    <property type="match status" value="1"/>
</dbReference>
<dbReference type="GO" id="GO:0002128">
    <property type="term" value="P:tRNA nucleoside ribose methylation"/>
    <property type="evidence" value="ECO:0007669"/>
    <property type="project" value="UniProtKB-UniRule"/>
</dbReference>
<comment type="subunit">
    <text evidence="4 14">Homodimer.</text>
</comment>
<dbReference type="EMBL" id="CP006933">
    <property type="protein sequence ID" value="AIS31714.1"/>
    <property type="molecule type" value="Genomic_DNA"/>
</dbReference>
<evidence type="ECO:0000256" key="14">
    <source>
        <dbReference type="HAMAP-Rule" id="MF_00077"/>
    </source>
</evidence>
<dbReference type="InterPro" id="IPR002845">
    <property type="entry name" value="tRNA_mtfrase_aTrm56"/>
</dbReference>
<dbReference type="KEGG" id="mfi:DSM1535_0864"/>
<organism evidence="17">
    <name type="scientific">Methanobacterium formicicum</name>
    <dbReference type="NCBI Taxonomy" id="2162"/>
    <lineage>
        <taxon>Archaea</taxon>
        <taxon>Methanobacteriati</taxon>
        <taxon>Methanobacteriota</taxon>
        <taxon>Methanomada group</taxon>
        <taxon>Methanobacteria</taxon>
        <taxon>Methanobacteriales</taxon>
        <taxon>Methanobacteriaceae</taxon>
        <taxon>Methanobacterium</taxon>
    </lineage>
</organism>
<dbReference type="NCBIfam" id="NF003048">
    <property type="entry name" value="PRK03958.1"/>
    <property type="match status" value="1"/>
</dbReference>
<dbReference type="Pfam" id="PF01994">
    <property type="entry name" value="Trm56"/>
    <property type="match status" value="1"/>
</dbReference>
<evidence type="ECO:0000256" key="8">
    <source>
        <dbReference type="ARBA" id="ARBA00022603"/>
    </source>
</evidence>
<comment type="similarity">
    <text evidence="3 14">Belongs to the aTrm56 family.</text>
</comment>
<evidence type="ECO:0000256" key="9">
    <source>
        <dbReference type="ARBA" id="ARBA00022679"/>
    </source>
</evidence>
<evidence type="ECO:0000256" key="10">
    <source>
        <dbReference type="ARBA" id="ARBA00022691"/>
    </source>
</evidence>
<reference evidence="17" key="2">
    <citation type="submission" date="2014-08" db="EMBL/GenBank/DDBJ databases">
        <authorList>
            <person name="Wibberg D."/>
        </authorList>
    </citation>
    <scope>NUCLEOTIDE SEQUENCE</scope>
</reference>